<evidence type="ECO:0000313" key="2">
    <source>
        <dbReference type="EMBL" id="SEW56194.1"/>
    </source>
</evidence>
<accession>A0A1I0SDG0</accession>
<dbReference type="OrthoDB" id="684143at2"/>
<gene>
    <name evidence="2" type="ORF">SAMN04488122_6588</name>
</gene>
<evidence type="ECO:0000256" key="1">
    <source>
        <dbReference type="SAM" id="SignalP"/>
    </source>
</evidence>
<proteinExistence type="predicted"/>
<feature type="chain" id="PRO_5011458138" description="TonB protein C-terminal" evidence="1">
    <location>
        <begin position="19"/>
        <end position="158"/>
    </location>
</feature>
<keyword evidence="3" id="KW-1185">Reference proteome</keyword>
<dbReference type="EMBL" id="FOJG01000002">
    <property type="protein sequence ID" value="SEW56194.1"/>
    <property type="molecule type" value="Genomic_DNA"/>
</dbReference>
<feature type="signal peptide" evidence="1">
    <location>
        <begin position="1"/>
        <end position="18"/>
    </location>
</feature>
<keyword evidence="1" id="KW-0732">Signal</keyword>
<dbReference type="AlphaFoldDB" id="A0A1I0SDG0"/>
<evidence type="ECO:0000313" key="3">
    <source>
        <dbReference type="Proteomes" id="UP000199310"/>
    </source>
</evidence>
<protein>
    <recommendedName>
        <fullName evidence="4">TonB protein C-terminal</fullName>
    </recommendedName>
</protein>
<reference evidence="3" key="1">
    <citation type="submission" date="2016-10" db="EMBL/GenBank/DDBJ databases">
        <authorList>
            <person name="Varghese N."/>
            <person name="Submissions S."/>
        </authorList>
    </citation>
    <scope>NUCLEOTIDE SEQUENCE [LARGE SCALE GENOMIC DNA]</scope>
    <source>
        <strain evidence="3">DSM 3695</strain>
    </source>
</reference>
<dbReference type="Proteomes" id="UP000199310">
    <property type="component" value="Unassembled WGS sequence"/>
</dbReference>
<organism evidence="2 3">
    <name type="scientific">Chitinophaga arvensicola</name>
    <dbReference type="NCBI Taxonomy" id="29529"/>
    <lineage>
        <taxon>Bacteria</taxon>
        <taxon>Pseudomonadati</taxon>
        <taxon>Bacteroidota</taxon>
        <taxon>Chitinophagia</taxon>
        <taxon>Chitinophagales</taxon>
        <taxon>Chitinophagaceae</taxon>
        <taxon>Chitinophaga</taxon>
    </lineage>
</organism>
<dbReference type="RefSeq" id="WP_143059319.1">
    <property type="nucleotide sequence ID" value="NZ_FOJG01000002.1"/>
</dbReference>
<name>A0A1I0SDG0_9BACT</name>
<sequence length="158" mass="18380">MRISLFLICCFLFNTALAQTTPLPAREALRRVLDKNAWYPKELIIKKVSSVFSLKITFSDDGKVAQVLPSKYFPEKMKAQLIRKELFEGIHWEEIFKRKINARDALVIPFVAYDSMENNATFYEYTMEDLFLYPGSAEEFVPCVIMQTYLIAYQQGIP</sequence>
<evidence type="ECO:0008006" key="4">
    <source>
        <dbReference type="Google" id="ProtNLM"/>
    </source>
</evidence>